<comment type="caution">
    <text evidence="1">The sequence shown here is derived from an EMBL/GenBank/DDBJ whole genome shotgun (WGS) entry which is preliminary data.</text>
</comment>
<dbReference type="Proteomes" id="UP000823631">
    <property type="component" value="Unassembled WGS sequence"/>
</dbReference>
<organism evidence="1 2">
    <name type="scientific">Candidatus Avisuccinivibrio stercorigallinarum</name>
    <dbReference type="NCBI Taxonomy" id="2840704"/>
    <lineage>
        <taxon>Bacteria</taxon>
        <taxon>Pseudomonadati</taxon>
        <taxon>Pseudomonadota</taxon>
        <taxon>Gammaproteobacteria</taxon>
        <taxon>Aeromonadales</taxon>
        <taxon>Succinivibrionaceae</taxon>
        <taxon>Succinivibrionaceae incertae sedis</taxon>
        <taxon>Candidatus Avisuccinivibrio</taxon>
    </lineage>
</organism>
<name>A0A9D9DD44_9GAMM</name>
<protein>
    <submittedName>
        <fullName evidence="1">Uncharacterized protein</fullName>
    </submittedName>
</protein>
<evidence type="ECO:0000313" key="1">
    <source>
        <dbReference type="EMBL" id="MBO8416175.1"/>
    </source>
</evidence>
<dbReference type="AlphaFoldDB" id="A0A9D9DD44"/>
<dbReference type="EMBL" id="JADINH010000154">
    <property type="protein sequence ID" value="MBO8416175.1"/>
    <property type="molecule type" value="Genomic_DNA"/>
</dbReference>
<reference evidence="1" key="1">
    <citation type="submission" date="2020-10" db="EMBL/GenBank/DDBJ databases">
        <authorList>
            <person name="Gilroy R."/>
        </authorList>
    </citation>
    <scope>NUCLEOTIDE SEQUENCE</scope>
    <source>
        <strain evidence="1">17213</strain>
    </source>
</reference>
<proteinExistence type="predicted"/>
<reference evidence="1" key="2">
    <citation type="journal article" date="2021" name="PeerJ">
        <title>Extensive microbial diversity within the chicken gut microbiome revealed by metagenomics and culture.</title>
        <authorList>
            <person name="Gilroy R."/>
            <person name="Ravi A."/>
            <person name="Getino M."/>
            <person name="Pursley I."/>
            <person name="Horton D.L."/>
            <person name="Alikhan N.F."/>
            <person name="Baker D."/>
            <person name="Gharbi K."/>
            <person name="Hall N."/>
            <person name="Watson M."/>
            <person name="Adriaenssens E.M."/>
            <person name="Foster-Nyarko E."/>
            <person name="Jarju S."/>
            <person name="Secka A."/>
            <person name="Antonio M."/>
            <person name="Oren A."/>
            <person name="Chaudhuri R.R."/>
            <person name="La Ragione R."/>
            <person name="Hildebrand F."/>
            <person name="Pallen M.J."/>
        </authorList>
    </citation>
    <scope>NUCLEOTIDE SEQUENCE</scope>
    <source>
        <strain evidence="1">17213</strain>
    </source>
</reference>
<accession>A0A9D9DD44</accession>
<evidence type="ECO:0000313" key="2">
    <source>
        <dbReference type="Proteomes" id="UP000823631"/>
    </source>
</evidence>
<sequence length="275" mass="30518">MTVGRLIRSDFNARRIKEQAQQEFASGVKLCGLQLTQAAAPGPGMVPAQQVMLTAALLGHLGGICTLQGLLDLWKEKQDVLRSVIDGLPELPPSVEQMLMLIAGIEPRLLETLTLQLTEGRGCLHFAQEALQEPAPEDAELTAATLEQNFVANWTRLGVLSCQIVDLVQDNAVYVYRHKNGIANRRLPFEQLRRKALLNPQLGMAYLQLYFNHDPQGLHAAGLMFDEDTPVFKSEEEGCMDVAGPYVKDFALGELFTSGRVRRRWGKAEKRVPKS</sequence>
<gene>
    <name evidence="1" type="ORF">IAB19_07345</name>
</gene>